<keyword evidence="2" id="KW-1185">Reference proteome</keyword>
<dbReference type="GeneID" id="56068483"/>
<dbReference type="Proteomes" id="UP000509478">
    <property type="component" value="Chromosome"/>
</dbReference>
<evidence type="ECO:0000313" key="1">
    <source>
        <dbReference type="EMBL" id="QLH07399.1"/>
    </source>
</evidence>
<dbReference type="AlphaFoldDB" id="A0A7D5R896"/>
<sequence length="64" mass="7825">MSHSKDFKKLTDRWLSLRSYDLRPEEMVQKCTELITEIQHTFENEELTKDEDREIQDYNTKLFA</sequence>
<proteinExistence type="predicted"/>
<dbReference type="RefSeq" id="WP_179371277.1">
    <property type="nucleotide sequence ID" value="NZ_CP026995.1"/>
</dbReference>
<reference evidence="1 2" key="1">
    <citation type="submission" date="2018-02" db="EMBL/GenBank/DDBJ databases">
        <title>Complete genome of Nitrosopumilus ureaphilus PS0.</title>
        <authorList>
            <person name="Qin W."/>
            <person name="Zheng Y."/>
            <person name="Stahl D.A."/>
        </authorList>
    </citation>
    <scope>NUCLEOTIDE SEQUENCE [LARGE SCALE GENOMIC DNA]</scope>
    <source>
        <strain evidence="1 2">PS0</strain>
    </source>
</reference>
<accession>A0A7D5R896</accession>
<gene>
    <name evidence="1" type="ORF">C5F50_10205</name>
</gene>
<dbReference type="EMBL" id="CP026995">
    <property type="protein sequence ID" value="QLH07399.1"/>
    <property type="molecule type" value="Genomic_DNA"/>
</dbReference>
<evidence type="ECO:0000313" key="2">
    <source>
        <dbReference type="Proteomes" id="UP000509478"/>
    </source>
</evidence>
<protein>
    <submittedName>
        <fullName evidence="1">Uncharacterized protein</fullName>
    </submittedName>
</protein>
<dbReference type="KEGG" id="nue:C5F50_10205"/>
<organism evidence="1 2">
    <name type="scientific">Nitrosopumilus ureiphilus</name>
    <dbReference type="NCBI Taxonomy" id="1470067"/>
    <lineage>
        <taxon>Archaea</taxon>
        <taxon>Nitrososphaerota</taxon>
        <taxon>Nitrososphaeria</taxon>
        <taxon>Nitrosopumilales</taxon>
        <taxon>Nitrosopumilaceae</taxon>
        <taxon>Nitrosopumilus</taxon>
    </lineage>
</organism>
<name>A0A7D5R896_9ARCH</name>